<comment type="caution">
    <text evidence="13">The sequence shown here is derived from an EMBL/GenBank/DDBJ whole genome shotgun (WGS) entry which is preliminary data.</text>
</comment>
<evidence type="ECO:0000256" key="4">
    <source>
        <dbReference type="ARBA" id="ARBA00038984"/>
    </source>
</evidence>
<sequence>MAASESGFTRWGIFGASKIAHDFSIALKTLPEKEHKIVAVAARSLERASDFANRHTIEKAYGSYEDLARDENVEVVYVSSINSQHAALCKLALNNGKHVLCEKPLTLNLKETKEVFKLAKAKGLFLMEAIWTRFFPLYSDVKNLIDSNAIGKLRMAFVSFGFNSDVERLHNPDQGGGGILDIGIYCLHVVDLMFGGEEPLSITAAGQKTATGVDSSVAITMLYKGDKMASITISIAADLPCEATFSGSLGSITINKMFHCATSFTSPAGTKEYPLPEPSMTMNFVNSTGMRYEIEGVRNSLLTGERENPIIPWKTTERIFHWMDEIRRQIGVVYNADLQKL</sequence>
<evidence type="ECO:0000256" key="8">
    <source>
        <dbReference type="ARBA" id="ARBA00043025"/>
    </source>
</evidence>
<dbReference type="GO" id="GO:0000166">
    <property type="term" value="F:nucleotide binding"/>
    <property type="evidence" value="ECO:0007669"/>
    <property type="project" value="InterPro"/>
</dbReference>
<dbReference type="PANTHER" id="PTHR22604:SF105">
    <property type="entry name" value="TRANS-1,2-DIHYDROBENZENE-1,2-DIOL DEHYDROGENASE"/>
    <property type="match status" value="1"/>
</dbReference>
<evidence type="ECO:0000256" key="1">
    <source>
        <dbReference type="ARBA" id="ARBA00010928"/>
    </source>
</evidence>
<dbReference type="GO" id="GO:0047837">
    <property type="term" value="F:D-xylose 1-dehydrogenase (NADP+) activity"/>
    <property type="evidence" value="ECO:0007669"/>
    <property type="project" value="UniProtKB-EC"/>
</dbReference>
<feature type="domain" description="GFO/IDH/MocA-like oxidoreductase" evidence="12">
    <location>
        <begin position="139"/>
        <end position="252"/>
    </location>
</feature>
<evidence type="ECO:0000259" key="11">
    <source>
        <dbReference type="Pfam" id="PF01408"/>
    </source>
</evidence>
<proteinExistence type="inferred from homology"/>
<dbReference type="Gene3D" id="3.30.360.10">
    <property type="entry name" value="Dihydrodipicolinate Reductase, domain 2"/>
    <property type="match status" value="1"/>
</dbReference>
<evidence type="ECO:0000256" key="6">
    <source>
        <dbReference type="ARBA" id="ARBA00042926"/>
    </source>
</evidence>
<reference evidence="13" key="1">
    <citation type="journal article" date="2023" name="G3 (Bethesda)">
        <title>Whole genome assembly and annotation of the endangered Caribbean coral Acropora cervicornis.</title>
        <authorList>
            <person name="Selwyn J.D."/>
            <person name="Vollmer S.V."/>
        </authorList>
    </citation>
    <scope>NUCLEOTIDE SEQUENCE</scope>
    <source>
        <strain evidence="13">K2</strain>
    </source>
</reference>
<evidence type="ECO:0000313" key="14">
    <source>
        <dbReference type="Proteomes" id="UP001249851"/>
    </source>
</evidence>
<evidence type="ECO:0000259" key="12">
    <source>
        <dbReference type="Pfam" id="PF22725"/>
    </source>
</evidence>
<gene>
    <name evidence="13" type="ORF">P5673_016873</name>
</gene>
<comment type="similarity">
    <text evidence="1">Belongs to the Gfo/Idh/MocA family.</text>
</comment>
<dbReference type="SUPFAM" id="SSF55347">
    <property type="entry name" value="Glyceraldehyde-3-phosphate dehydrogenase-like, C-terminal domain"/>
    <property type="match status" value="1"/>
</dbReference>
<dbReference type="PANTHER" id="PTHR22604">
    <property type="entry name" value="OXIDOREDUCTASES"/>
    <property type="match status" value="1"/>
</dbReference>
<dbReference type="Pfam" id="PF22725">
    <property type="entry name" value="GFO_IDH_MocA_C3"/>
    <property type="match status" value="1"/>
</dbReference>
<reference evidence="13" key="2">
    <citation type="journal article" date="2023" name="Science">
        <title>Genomic signatures of disease resistance in endangered staghorn corals.</title>
        <authorList>
            <person name="Vollmer S.V."/>
            <person name="Selwyn J.D."/>
            <person name="Despard B.A."/>
            <person name="Roesel C.L."/>
        </authorList>
    </citation>
    <scope>NUCLEOTIDE SEQUENCE</scope>
    <source>
        <strain evidence="13">K2</strain>
    </source>
</reference>
<evidence type="ECO:0000256" key="2">
    <source>
        <dbReference type="ARBA" id="ARBA00023002"/>
    </source>
</evidence>
<accession>A0AAD9QFV3</accession>
<keyword evidence="2" id="KW-0560">Oxidoreductase</keyword>
<keyword evidence="14" id="KW-1185">Reference proteome</keyword>
<dbReference type="Gene3D" id="3.40.50.720">
    <property type="entry name" value="NAD(P)-binding Rossmann-like Domain"/>
    <property type="match status" value="1"/>
</dbReference>
<dbReference type="InterPro" id="IPR036291">
    <property type="entry name" value="NAD(P)-bd_dom_sf"/>
</dbReference>
<dbReference type="EC" id="1.3.1.20" evidence="3"/>
<dbReference type="SUPFAM" id="SSF51735">
    <property type="entry name" value="NAD(P)-binding Rossmann-fold domains"/>
    <property type="match status" value="1"/>
</dbReference>
<dbReference type="Proteomes" id="UP001249851">
    <property type="component" value="Unassembled WGS sequence"/>
</dbReference>
<feature type="domain" description="Gfo/Idh/MocA-like oxidoreductase N-terminal" evidence="11">
    <location>
        <begin position="10"/>
        <end position="127"/>
    </location>
</feature>
<evidence type="ECO:0000256" key="9">
    <source>
        <dbReference type="ARBA" id="ARBA00047423"/>
    </source>
</evidence>
<evidence type="ECO:0000256" key="7">
    <source>
        <dbReference type="ARBA" id="ARBA00042988"/>
    </source>
</evidence>
<dbReference type="Pfam" id="PF01408">
    <property type="entry name" value="GFO_IDH_MocA"/>
    <property type="match status" value="1"/>
</dbReference>
<evidence type="ECO:0000256" key="10">
    <source>
        <dbReference type="ARBA" id="ARBA00049233"/>
    </source>
</evidence>
<dbReference type="InterPro" id="IPR055170">
    <property type="entry name" value="GFO_IDH_MocA-like_dom"/>
</dbReference>
<protein>
    <recommendedName>
        <fullName evidence="5">Trans-1,2-dihydrobenzene-1,2-diol dehydrogenase</fullName>
        <ecNumber evidence="4">1.1.1.179</ecNumber>
        <ecNumber evidence="3">1.3.1.20</ecNumber>
    </recommendedName>
    <alternativeName>
        <fullName evidence="8">D-xylose 1-dehydrogenase</fullName>
    </alternativeName>
    <alternativeName>
        <fullName evidence="7">D-xylose-NADP dehydrogenase</fullName>
    </alternativeName>
    <alternativeName>
        <fullName evidence="6">Dimeric dihydrodiol dehydrogenase</fullName>
    </alternativeName>
</protein>
<comment type="catalytic activity">
    <reaction evidence="9">
        <text>(1R,2R)-1,2-dihydrobenzene-1,2-diol + NADP(+) = catechol + NADPH + H(+)</text>
        <dbReference type="Rhea" id="RHEA:16729"/>
        <dbReference type="ChEBI" id="CHEBI:10702"/>
        <dbReference type="ChEBI" id="CHEBI:15378"/>
        <dbReference type="ChEBI" id="CHEBI:18135"/>
        <dbReference type="ChEBI" id="CHEBI:57783"/>
        <dbReference type="ChEBI" id="CHEBI:58349"/>
        <dbReference type="EC" id="1.3.1.20"/>
    </reaction>
</comment>
<comment type="catalytic activity">
    <reaction evidence="10">
        <text>D-xylose + NADP(+) = D-xylono-1,5-lactone + NADPH + H(+)</text>
        <dbReference type="Rhea" id="RHEA:22000"/>
        <dbReference type="ChEBI" id="CHEBI:15378"/>
        <dbReference type="ChEBI" id="CHEBI:15867"/>
        <dbReference type="ChEBI" id="CHEBI:53455"/>
        <dbReference type="ChEBI" id="CHEBI:57783"/>
        <dbReference type="ChEBI" id="CHEBI:58349"/>
        <dbReference type="EC" id="1.1.1.179"/>
    </reaction>
</comment>
<name>A0AAD9QFV3_ACRCE</name>
<evidence type="ECO:0000313" key="13">
    <source>
        <dbReference type="EMBL" id="KAK2560513.1"/>
    </source>
</evidence>
<dbReference type="InterPro" id="IPR050984">
    <property type="entry name" value="Gfo/Idh/MocA_domain"/>
</dbReference>
<dbReference type="AlphaFoldDB" id="A0AAD9QFV3"/>
<dbReference type="EC" id="1.1.1.179" evidence="4"/>
<organism evidence="13 14">
    <name type="scientific">Acropora cervicornis</name>
    <name type="common">Staghorn coral</name>
    <dbReference type="NCBI Taxonomy" id="6130"/>
    <lineage>
        <taxon>Eukaryota</taxon>
        <taxon>Metazoa</taxon>
        <taxon>Cnidaria</taxon>
        <taxon>Anthozoa</taxon>
        <taxon>Hexacorallia</taxon>
        <taxon>Scleractinia</taxon>
        <taxon>Astrocoeniina</taxon>
        <taxon>Acroporidae</taxon>
        <taxon>Acropora</taxon>
    </lineage>
</organism>
<evidence type="ECO:0000256" key="5">
    <source>
        <dbReference type="ARBA" id="ARBA00040603"/>
    </source>
</evidence>
<dbReference type="InterPro" id="IPR000683">
    <property type="entry name" value="Gfo/Idh/MocA-like_OxRdtase_N"/>
</dbReference>
<evidence type="ECO:0000256" key="3">
    <source>
        <dbReference type="ARBA" id="ARBA00038853"/>
    </source>
</evidence>
<dbReference type="EMBL" id="JARQWQ010000036">
    <property type="protein sequence ID" value="KAK2560513.1"/>
    <property type="molecule type" value="Genomic_DNA"/>
</dbReference>
<dbReference type="GO" id="GO:0047115">
    <property type="term" value="F:trans-1,2-dihydrobenzene-1,2-diol dehydrogenase activity"/>
    <property type="evidence" value="ECO:0007669"/>
    <property type="project" value="UniProtKB-EC"/>
</dbReference>